<protein>
    <submittedName>
        <fullName evidence="5">Arrestin C-terminal-like domain-containing protein</fullName>
    </submittedName>
</protein>
<feature type="compositionally biased region" description="Polar residues" evidence="2">
    <location>
        <begin position="467"/>
        <end position="481"/>
    </location>
</feature>
<feature type="domain" description="Arrestin C-terminal-like" evidence="3">
    <location>
        <begin position="213"/>
        <end position="402"/>
    </location>
</feature>
<dbReference type="GO" id="GO:0005737">
    <property type="term" value="C:cytoplasm"/>
    <property type="evidence" value="ECO:0007669"/>
    <property type="project" value="TreeGrafter"/>
</dbReference>
<dbReference type="SMART" id="SM01017">
    <property type="entry name" value="Arrestin_C"/>
    <property type="match status" value="1"/>
</dbReference>
<comment type="similarity">
    <text evidence="1">Belongs to the arrestin family.</text>
</comment>
<evidence type="ECO:0000256" key="1">
    <source>
        <dbReference type="ARBA" id="ARBA00005298"/>
    </source>
</evidence>
<evidence type="ECO:0000313" key="4">
    <source>
        <dbReference type="Proteomes" id="UP000887574"/>
    </source>
</evidence>
<dbReference type="Proteomes" id="UP000887574">
    <property type="component" value="Unplaced"/>
</dbReference>
<evidence type="ECO:0000256" key="2">
    <source>
        <dbReference type="SAM" id="MobiDB-lite"/>
    </source>
</evidence>
<dbReference type="Pfam" id="PF00339">
    <property type="entry name" value="Arrestin_N"/>
    <property type="match status" value="1"/>
</dbReference>
<accession>A0A915DAA8</accession>
<dbReference type="InterPro" id="IPR014756">
    <property type="entry name" value="Ig_E-set"/>
</dbReference>
<dbReference type="Gene3D" id="2.60.40.640">
    <property type="match status" value="2"/>
</dbReference>
<feature type="region of interest" description="Disordered" evidence="2">
    <location>
        <begin position="467"/>
        <end position="489"/>
    </location>
</feature>
<dbReference type="InterPro" id="IPR011021">
    <property type="entry name" value="Arrestin-like_N"/>
</dbReference>
<name>A0A915DAA8_9BILA</name>
<dbReference type="PANTHER" id="PTHR11188">
    <property type="entry name" value="ARRESTIN DOMAIN CONTAINING PROTEIN"/>
    <property type="match status" value="1"/>
</dbReference>
<reference evidence="5" key="1">
    <citation type="submission" date="2022-11" db="UniProtKB">
        <authorList>
            <consortium name="WormBaseParasite"/>
        </authorList>
    </citation>
    <scope>IDENTIFICATION</scope>
</reference>
<dbReference type="Pfam" id="PF02752">
    <property type="entry name" value="Arrestin_C"/>
    <property type="match status" value="1"/>
</dbReference>
<dbReference type="GO" id="GO:0015031">
    <property type="term" value="P:protein transport"/>
    <property type="evidence" value="ECO:0007669"/>
    <property type="project" value="TreeGrafter"/>
</dbReference>
<evidence type="ECO:0000259" key="3">
    <source>
        <dbReference type="SMART" id="SM01017"/>
    </source>
</evidence>
<organism evidence="4 5">
    <name type="scientific">Ditylenchus dipsaci</name>
    <dbReference type="NCBI Taxonomy" id="166011"/>
    <lineage>
        <taxon>Eukaryota</taxon>
        <taxon>Metazoa</taxon>
        <taxon>Ecdysozoa</taxon>
        <taxon>Nematoda</taxon>
        <taxon>Chromadorea</taxon>
        <taxon>Rhabditida</taxon>
        <taxon>Tylenchina</taxon>
        <taxon>Tylenchomorpha</taxon>
        <taxon>Sphaerularioidea</taxon>
        <taxon>Anguinidae</taxon>
        <taxon>Anguininae</taxon>
        <taxon>Ditylenchus</taxon>
    </lineage>
</organism>
<dbReference type="InterPro" id="IPR014752">
    <property type="entry name" value="Arrestin-like_C"/>
</dbReference>
<evidence type="ECO:0000313" key="5">
    <source>
        <dbReference type="WBParaSite" id="jg17767"/>
    </source>
</evidence>
<dbReference type="AlphaFoldDB" id="A0A915DAA8"/>
<dbReference type="SUPFAM" id="SSF81296">
    <property type="entry name" value="E set domains"/>
    <property type="match status" value="1"/>
</dbReference>
<proteinExistence type="inferred from homology"/>
<dbReference type="PANTHER" id="PTHR11188:SF83">
    <property type="entry name" value="ARRESTIN C-TERMINAL-LIKE DOMAIN-CONTAINING PROTEIN"/>
    <property type="match status" value="1"/>
</dbReference>
<dbReference type="WBParaSite" id="jg17767">
    <property type="protein sequence ID" value="jg17767"/>
    <property type="gene ID" value="jg17767"/>
</dbReference>
<keyword evidence="4" id="KW-1185">Reference proteome</keyword>
<dbReference type="InterPro" id="IPR050357">
    <property type="entry name" value="Arrestin_domain-protein"/>
</dbReference>
<sequence>MSHIYSVAYKDNNISANLCRTSQLRSKLKYYCVNAFKVSANNLFAIFTVTYFPKLPYNYNHSKAENRAEANTMSNINDSHPTSSLSEFSIELDDASDGCYRPGQTINGNVVVGMSSTSAPIEIVLLKLRFCGRARIKGKVKGIDPNSEQIYLKDDLELVSQSSQPITIGANKHELFRFQKKLKKELYTSVESKSASIVYCIRAYCTYRTQGILGGQIKLNFSLSRSAFVCGENITIEGRIENKTDRRVDKVAAVLQQVIVIYGDENHLKDSELNLLDVSDIHEDNLALFVDEGASVKIERNFALPPFHPGNWKIRNYQNVELCSTHSMDGCETADGSAQRRRISLSVSRLSFSSSKIPTMLNSQNSNSRFLKILYQLSVRVKTGGVEVMEINVPIMIGSVPHDDHQNRKAQLNYTNKYPYFVDLPSSSKQSRKVSMLANAMKAETTVAKRPQSGVEHAKSQVESYINNQSDSSVTVRSPPNRTFVDRPCRHLPKVAGNGLTPVEILITDHKLQHKHSLHEENLRHQELIQMHDDQHRRNSEQQQSSTV</sequence>
<dbReference type="InterPro" id="IPR011022">
    <property type="entry name" value="Arrestin_C-like"/>
</dbReference>